<accession>A0AAW2TNV4</accession>
<sequence>MEKSMETGSALETGLNMEKNKENLVGTTAMKAKDAREGLQNFERNGYQQRIEAIKREREREKKDRIAVERAIQEVRERSLMPETAQKALLWRAAAEVFQRVLVEARRKLQKASVVKP</sequence>
<protein>
    <submittedName>
        <fullName evidence="2">Uncharacterized protein</fullName>
    </submittedName>
</protein>
<reference evidence="2" key="2">
    <citation type="journal article" date="2024" name="Plant">
        <title>Genomic evolution and insights into agronomic trait innovations of Sesamum species.</title>
        <authorList>
            <person name="Miao H."/>
            <person name="Wang L."/>
            <person name="Qu L."/>
            <person name="Liu H."/>
            <person name="Sun Y."/>
            <person name="Le M."/>
            <person name="Wang Q."/>
            <person name="Wei S."/>
            <person name="Zheng Y."/>
            <person name="Lin W."/>
            <person name="Duan Y."/>
            <person name="Cao H."/>
            <person name="Xiong S."/>
            <person name="Wang X."/>
            <person name="Wei L."/>
            <person name="Li C."/>
            <person name="Ma Q."/>
            <person name="Ju M."/>
            <person name="Zhao R."/>
            <person name="Li G."/>
            <person name="Mu C."/>
            <person name="Tian Q."/>
            <person name="Mei H."/>
            <person name="Zhang T."/>
            <person name="Gao T."/>
            <person name="Zhang H."/>
        </authorList>
    </citation>
    <scope>NUCLEOTIDE SEQUENCE</scope>
    <source>
        <strain evidence="2">KEN1</strain>
    </source>
</reference>
<keyword evidence="1" id="KW-0175">Coiled coil</keyword>
<comment type="caution">
    <text evidence="2">The sequence shown here is derived from an EMBL/GenBank/DDBJ whole genome shotgun (WGS) entry which is preliminary data.</text>
</comment>
<evidence type="ECO:0000313" key="2">
    <source>
        <dbReference type="EMBL" id="KAL0406299.1"/>
    </source>
</evidence>
<gene>
    <name evidence="2" type="ORF">Slati_3943800</name>
</gene>
<evidence type="ECO:0000256" key="1">
    <source>
        <dbReference type="SAM" id="Coils"/>
    </source>
</evidence>
<proteinExistence type="predicted"/>
<name>A0AAW2TNV4_9LAMI</name>
<dbReference type="EMBL" id="JACGWN010000014">
    <property type="protein sequence ID" value="KAL0406299.1"/>
    <property type="molecule type" value="Genomic_DNA"/>
</dbReference>
<reference evidence="2" key="1">
    <citation type="submission" date="2020-06" db="EMBL/GenBank/DDBJ databases">
        <authorList>
            <person name="Li T."/>
            <person name="Hu X."/>
            <person name="Zhang T."/>
            <person name="Song X."/>
            <person name="Zhang H."/>
            <person name="Dai N."/>
            <person name="Sheng W."/>
            <person name="Hou X."/>
            <person name="Wei L."/>
        </authorList>
    </citation>
    <scope>NUCLEOTIDE SEQUENCE</scope>
    <source>
        <strain evidence="2">KEN1</strain>
        <tissue evidence="2">Leaf</tissue>
    </source>
</reference>
<feature type="coiled-coil region" evidence="1">
    <location>
        <begin position="44"/>
        <end position="78"/>
    </location>
</feature>
<organism evidence="2">
    <name type="scientific">Sesamum latifolium</name>
    <dbReference type="NCBI Taxonomy" id="2727402"/>
    <lineage>
        <taxon>Eukaryota</taxon>
        <taxon>Viridiplantae</taxon>
        <taxon>Streptophyta</taxon>
        <taxon>Embryophyta</taxon>
        <taxon>Tracheophyta</taxon>
        <taxon>Spermatophyta</taxon>
        <taxon>Magnoliopsida</taxon>
        <taxon>eudicotyledons</taxon>
        <taxon>Gunneridae</taxon>
        <taxon>Pentapetalae</taxon>
        <taxon>asterids</taxon>
        <taxon>lamiids</taxon>
        <taxon>Lamiales</taxon>
        <taxon>Pedaliaceae</taxon>
        <taxon>Sesamum</taxon>
    </lineage>
</organism>
<dbReference type="AlphaFoldDB" id="A0AAW2TNV4"/>